<reference evidence="4 5" key="1">
    <citation type="submission" date="2014-07" db="EMBL/GenBank/DDBJ databases">
        <authorList>
            <person name="McCorrison J."/>
            <person name="Sanka R."/>
            <person name="Torralba M."/>
            <person name="Gillis M."/>
            <person name="Haft D.H."/>
            <person name="Methe B."/>
            <person name="Sutton G."/>
            <person name="Nelson K.E."/>
        </authorList>
    </citation>
    <scope>NUCLEOTIDE SEQUENCE [LARGE SCALE GENOMIC DNA]</scope>
    <source>
        <strain evidence="4 5">S7-1-13</strain>
    </source>
</reference>
<comment type="cofactor">
    <cofactor evidence="1">
        <name>Mg(2+)</name>
        <dbReference type="ChEBI" id="CHEBI:18420"/>
    </cofactor>
</comment>
<comment type="caution">
    <text evidence="4">The sequence shown here is derived from an EMBL/GenBank/DDBJ whole genome shotgun (WGS) entry which is preliminary data.</text>
</comment>
<keyword evidence="2" id="KW-0378">Hydrolase</keyword>
<protein>
    <submittedName>
        <fullName evidence="4">ADP-ribose pyrophosphatase</fullName>
    </submittedName>
</protein>
<dbReference type="GO" id="GO:0006753">
    <property type="term" value="P:nucleoside phosphate metabolic process"/>
    <property type="evidence" value="ECO:0007669"/>
    <property type="project" value="TreeGrafter"/>
</dbReference>
<evidence type="ECO:0000313" key="5">
    <source>
        <dbReference type="Proteomes" id="UP000029579"/>
    </source>
</evidence>
<dbReference type="Pfam" id="PF00293">
    <property type="entry name" value="NUDIX"/>
    <property type="match status" value="1"/>
</dbReference>
<dbReference type="OrthoDB" id="9806150at2"/>
<dbReference type="InterPro" id="IPR015797">
    <property type="entry name" value="NUDIX_hydrolase-like_dom_sf"/>
</dbReference>
<dbReference type="Proteomes" id="UP000029579">
    <property type="component" value="Unassembled WGS sequence"/>
</dbReference>
<dbReference type="Gene3D" id="3.90.79.10">
    <property type="entry name" value="Nucleoside Triphosphate Pyrophosphohydrolase"/>
    <property type="match status" value="1"/>
</dbReference>
<evidence type="ECO:0000256" key="1">
    <source>
        <dbReference type="ARBA" id="ARBA00001946"/>
    </source>
</evidence>
<dbReference type="PANTHER" id="PTHR11839:SF18">
    <property type="entry name" value="NUDIX HYDROLASE DOMAIN-CONTAINING PROTEIN"/>
    <property type="match status" value="1"/>
</dbReference>
<dbReference type="eggNOG" id="COG0494">
    <property type="taxonomic scope" value="Bacteria"/>
</dbReference>
<evidence type="ECO:0000259" key="3">
    <source>
        <dbReference type="PROSITE" id="PS51462"/>
    </source>
</evidence>
<name>A0A095Z6Q8_9FIRM</name>
<dbReference type="RefSeq" id="WP_037327605.1">
    <property type="nucleotide sequence ID" value="NZ_JRMW01000033.1"/>
</dbReference>
<dbReference type="PANTHER" id="PTHR11839">
    <property type="entry name" value="UDP/ADP-SUGAR PYROPHOSPHATASE"/>
    <property type="match status" value="1"/>
</dbReference>
<dbReference type="SUPFAM" id="SSF55811">
    <property type="entry name" value="Nudix"/>
    <property type="match status" value="1"/>
</dbReference>
<dbReference type="InterPro" id="IPR000086">
    <property type="entry name" value="NUDIX_hydrolase_dom"/>
</dbReference>
<dbReference type="GO" id="GO:0019693">
    <property type="term" value="P:ribose phosphate metabolic process"/>
    <property type="evidence" value="ECO:0007669"/>
    <property type="project" value="TreeGrafter"/>
</dbReference>
<dbReference type="PROSITE" id="PS51462">
    <property type="entry name" value="NUDIX"/>
    <property type="match status" value="1"/>
</dbReference>
<dbReference type="FunFam" id="3.90.79.10:FF:000024">
    <property type="entry name" value="ADP-ribose pyrophosphatase"/>
    <property type="match status" value="1"/>
</dbReference>
<evidence type="ECO:0000256" key="2">
    <source>
        <dbReference type="ARBA" id="ARBA00022801"/>
    </source>
</evidence>
<dbReference type="PROSITE" id="PS00893">
    <property type="entry name" value="NUDIX_BOX"/>
    <property type="match status" value="1"/>
</dbReference>
<dbReference type="GO" id="GO:0005829">
    <property type="term" value="C:cytosol"/>
    <property type="evidence" value="ECO:0007669"/>
    <property type="project" value="TreeGrafter"/>
</dbReference>
<dbReference type="InterPro" id="IPR020084">
    <property type="entry name" value="NUDIX_hydrolase_CS"/>
</dbReference>
<sequence>MNEEKLYEKTIKSDTIYDGKILKLRVETVELENKRYSKREIVDHQKGVGIIAFDGPDKIWMVRQYRKAIDKVTLEIPAGLVDPGELPIETAKRELQEEVGFFPQKVTYLFDMHASPGFTNDKLSFFVAEDLVESPLDLDEDENLMSKSYLLTDLYQMIENGEITDAKTIIAIFYALRRINEA</sequence>
<accession>A0A095Z6Q8</accession>
<dbReference type="CDD" id="cd03424">
    <property type="entry name" value="NUDIX_ADPRase_Nudt5_UGPPase_Nudt14"/>
    <property type="match status" value="1"/>
</dbReference>
<dbReference type="EMBL" id="JRMW01000033">
    <property type="protein sequence ID" value="KGF04169.1"/>
    <property type="molecule type" value="Genomic_DNA"/>
</dbReference>
<evidence type="ECO:0000313" key="4">
    <source>
        <dbReference type="EMBL" id="KGF04169.1"/>
    </source>
</evidence>
<dbReference type="AlphaFoldDB" id="A0A095Z6Q8"/>
<organism evidence="4 5">
    <name type="scientific">Anaerococcus lactolyticus S7-1-13</name>
    <dbReference type="NCBI Taxonomy" id="1284686"/>
    <lineage>
        <taxon>Bacteria</taxon>
        <taxon>Bacillati</taxon>
        <taxon>Bacillota</taxon>
        <taxon>Tissierellia</taxon>
        <taxon>Tissierellales</taxon>
        <taxon>Peptoniphilaceae</taxon>
        <taxon>Anaerococcus</taxon>
    </lineage>
</organism>
<dbReference type="GO" id="GO:0016787">
    <property type="term" value="F:hydrolase activity"/>
    <property type="evidence" value="ECO:0007669"/>
    <property type="project" value="UniProtKB-KW"/>
</dbReference>
<gene>
    <name evidence="4" type="ORF">HMPREF1630_05090</name>
</gene>
<proteinExistence type="predicted"/>
<feature type="domain" description="Nudix hydrolase" evidence="3">
    <location>
        <begin position="43"/>
        <end position="176"/>
    </location>
</feature>